<evidence type="ECO:0000256" key="2">
    <source>
        <dbReference type="ARBA" id="ARBA00005814"/>
    </source>
</evidence>
<dbReference type="AlphaFoldDB" id="E1ZGV2"/>
<feature type="transmembrane region" description="Helical" evidence="9">
    <location>
        <begin position="556"/>
        <end position="577"/>
    </location>
</feature>
<evidence type="ECO:0000256" key="6">
    <source>
        <dbReference type="ARBA" id="ARBA00022840"/>
    </source>
</evidence>
<accession>E1ZGV2</accession>
<dbReference type="Pfam" id="PF19055">
    <property type="entry name" value="ABC2_membrane_7"/>
    <property type="match status" value="1"/>
</dbReference>
<feature type="transmembrane region" description="Helical" evidence="9">
    <location>
        <begin position="406"/>
        <end position="428"/>
    </location>
</feature>
<dbReference type="InParanoid" id="E1ZGV2"/>
<dbReference type="KEGG" id="cvr:CHLNCDRAFT_134819"/>
<feature type="transmembrane region" description="Helical" evidence="9">
    <location>
        <begin position="325"/>
        <end position="346"/>
    </location>
</feature>
<keyword evidence="4 9" id="KW-0812">Transmembrane</keyword>
<dbReference type="PROSITE" id="PS00211">
    <property type="entry name" value="ABC_TRANSPORTER_1"/>
    <property type="match status" value="1"/>
</dbReference>
<feature type="transmembrane region" description="Helical" evidence="9">
    <location>
        <begin position="435"/>
        <end position="457"/>
    </location>
</feature>
<dbReference type="GO" id="GO:0005524">
    <property type="term" value="F:ATP binding"/>
    <property type="evidence" value="ECO:0007669"/>
    <property type="project" value="UniProtKB-KW"/>
</dbReference>
<proteinExistence type="inferred from homology"/>
<organism evidence="12">
    <name type="scientific">Chlorella variabilis</name>
    <name type="common">Green alga</name>
    <dbReference type="NCBI Taxonomy" id="554065"/>
    <lineage>
        <taxon>Eukaryota</taxon>
        <taxon>Viridiplantae</taxon>
        <taxon>Chlorophyta</taxon>
        <taxon>core chlorophytes</taxon>
        <taxon>Trebouxiophyceae</taxon>
        <taxon>Chlorellales</taxon>
        <taxon>Chlorellaceae</taxon>
        <taxon>Chlorella clade</taxon>
        <taxon>Chlorella</taxon>
    </lineage>
</organism>
<dbReference type="InterPro" id="IPR017871">
    <property type="entry name" value="ABC_transporter-like_CS"/>
</dbReference>
<feature type="transmembrane region" description="Helical" evidence="9">
    <location>
        <begin position="669"/>
        <end position="687"/>
    </location>
</feature>
<dbReference type="InterPro" id="IPR003439">
    <property type="entry name" value="ABC_transporter-like_ATP-bd"/>
</dbReference>
<dbReference type="GeneID" id="17354333"/>
<evidence type="ECO:0000256" key="4">
    <source>
        <dbReference type="ARBA" id="ARBA00022692"/>
    </source>
</evidence>
<feature type="transmembrane region" description="Helical" evidence="9">
    <location>
        <begin position="699"/>
        <end position="723"/>
    </location>
</feature>
<evidence type="ECO:0000256" key="9">
    <source>
        <dbReference type="SAM" id="Phobius"/>
    </source>
</evidence>
<dbReference type="GO" id="GO:0006508">
    <property type="term" value="P:proteolysis"/>
    <property type="evidence" value="ECO:0007669"/>
    <property type="project" value="InterPro"/>
</dbReference>
<keyword evidence="5" id="KW-0547">Nucleotide-binding</keyword>
<dbReference type="SUPFAM" id="SSF140990">
    <property type="entry name" value="FtsH protease domain-like"/>
    <property type="match status" value="1"/>
</dbReference>
<dbReference type="InterPro" id="IPR037219">
    <property type="entry name" value="Peptidase_M41-like"/>
</dbReference>
<comment type="subcellular location">
    <subcellularLocation>
        <location evidence="1">Membrane</location>
        <topology evidence="1">Multi-pass membrane protein</topology>
    </subcellularLocation>
</comment>
<feature type="transmembrane region" description="Helical" evidence="9">
    <location>
        <begin position="463"/>
        <end position="483"/>
    </location>
</feature>
<reference evidence="11 12" key="1">
    <citation type="journal article" date="2010" name="Plant Cell">
        <title>The Chlorella variabilis NC64A genome reveals adaptation to photosymbiosis, coevolution with viruses, and cryptic sex.</title>
        <authorList>
            <person name="Blanc G."/>
            <person name="Duncan G."/>
            <person name="Agarkova I."/>
            <person name="Borodovsky M."/>
            <person name="Gurnon J."/>
            <person name="Kuo A."/>
            <person name="Lindquist E."/>
            <person name="Lucas S."/>
            <person name="Pangilinan J."/>
            <person name="Polle J."/>
            <person name="Salamov A."/>
            <person name="Terry A."/>
            <person name="Yamada T."/>
            <person name="Dunigan D.D."/>
            <person name="Grigoriev I.V."/>
            <person name="Claverie J.M."/>
            <person name="Van Etten J.L."/>
        </authorList>
    </citation>
    <scope>NUCLEOTIDE SEQUENCE [LARGE SCALE GENOMIC DNA]</scope>
    <source>
        <strain evidence="11 12">NC64A</strain>
    </source>
</reference>
<keyword evidence="6" id="KW-0067">ATP-binding</keyword>
<dbReference type="Pfam" id="PF00005">
    <property type="entry name" value="ABC_tran"/>
    <property type="match status" value="1"/>
</dbReference>
<dbReference type="PANTHER" id="PTHR48042:SF11">
    <property type="entry name" value="ABC TRANSPORTER G FAMILY MEMBER 11"/>
    <property type="match status" value="1"/>
</dbReference>
<dbReference type="SUPFAM" id="SSF52540">
    <property type="entry name" value="P-loop containing nucleoside triphosphate hydrolases"/>
    <property type="match status" value="1"/>
</dbReference>
<dbReference type="InterPro" id="IPR027417">
    <property type="entry name" value="P-loop_NTPase"/>
</dbReference>
<dbReference type="Pfam" id="PF01061">
    <property type="entry name" value="ABC2_membrane"/>
    <property type="match status" value="1"/>
</dbReference>
<dbReference type="InterPro" id="IPR003593">
    <property type="entry name" value="AAA+_ATPase"/>
</dbReference>
<dbReference type="OrthoDB" id="66620at2759"/>
<keyword evidence="7 9" id="KW-1133">Transmembrane helix</keyword>
<dbReference type="OMA" id="YEASEAC"/>
<gene>
    <name evidence="11" type="ORF">CHLNCDRAFT_134819</name>
</gene>
<dbReference type="SMART" id="SM00382">
    <property type="entry name" value="AAA"/>
    <property type="match status" value="1"/>
</dbReference>
<comment type="similarity">
    <text evidence="2">Belongs to the ABC transporter superfamily. ABCG family. Eye pigment precursor importer (TC 3.A.1.204) subfamily.</text>
</comment>
<evidence type="ECO:0000313" key="12">
    <source>
        <dbReference type="Proteomes" id="UP000008141"/>
    </source>
</evidence>
<dbReference type="EMBL" id="GL433846">
    <property type="protein sequence ID" value="EFN55003.1"/>
    <property type="molecule type" value="Genomic_DNA"/>
</dbReference>
<evidence type="ECO:0000259" key="10">
    <source>
        <dbReference type="PROSITE" id="PS50893"/>
    </source>
</evidence>
<dbReference type="PROSITE" id="PS50893">
    <property type="entry name" value="ABC_TRANSPORTER_2"/>
    <property type="match status" value="1"/>
</dbReference>
<keyword evidence="3" id="KW-0813">Transport</keyword>
<dbReference type="InterPro" id="IPR013525">
    <property type="entry name" value="ABC2_TM"/>
</dbReference>
<keyword evidence="12" id="KW-1185">Reference proteome</keyword>
<name>E1ZGV2_CHLVA</name>
<dbReference type="Proteomes" id="UP000008141">
    <property type="component" value="Unassembled WGS sequence"/>
</dbReference>
<keyword evidence="8 9" id="KW-0472">Membrane</keyword>
<dbReference type="GO" id="GO:0140359">
    <property type="term" value="F:ABC-type transporter activity"/>
    <property type="evidence" value="ECO:0007669"/>
    <property type="project" value="InterPro"/>
</dbReference>
<evidence type="ECO:0000256" key="3">
    <source>
        <dbReference type="ARBA" id="ARBA00022448"/>
    </source>
</evidence>
<dbReference type="CDD" id="cd03213">
    <property type="entry name" value="ABCG_EPDR"/>
    <property type="match status" value="1"/>
</dbReference>
<dbReference type="RefSeq" id="XP_005847105.1">
    <property type="nucleotide sequence ID" value="XM_005847043.1"/>
</dbReference>
<dbReference type="InterPro" id="IPR043926">
    <property type="entry name" value="ABCG_dom"/>
</dbReference>
<protein>
    <recommendedName>
        <fullName evidence="10">ABC transporter domain-containing protein</fullName>
    </recommendedName>
</protein>
<feature type="transmembrane region" description="Helical" evidence="9">
    <location>
        <begin position="495"/>
        <end position="513"/>
    </location>
</feature>
<dbReference type="GO" id="GO:0004222">
    <property type="term" value="F:metalloendopeptidase activity"/>
    <property type="evidence" value="ECO:0007669"/>
    <property type="project" value="InterPro"/>
</dbReference>
<dbReference type="InterPro" id="IPR052215">
    <property type="entry name" value="Plant_ABCG"/>
</dbReference>
<dbReference type="GO" id="GO:0004176">
    <property type="term" value="F:ATP-dependent peptidase activity"/>
    <property type="evidence" value="ECO:0007669"/>
    <property type="project" value="InterPro"/>
</dbReference>
<dbReference type="eggNOG" id="KOG0061">
    <property type="taxonomic scope" value="Eukaryota"/>
</dbReference>
<dbReference type="FunCoup" id="E1ZGV2">
    <property type="interactions" value="56"/>
</dbReference>
<evidence type="ECO:0000256" key="8">
    <source>
        <dbReference type="ARBA" id="ARBA00023136"/>
    </source>
</evidence>
<feature type="transmembrane region" description="Helical" evidence="9">
    <location>
        <begin position="358"/>
        <end position="378"/>
    </location>
</feature>
<dbReference type="Gene3D" id="3.40.50.300">
    <property type="entry name" value="P-loop containing nucleotide triphosphate hydrolases"/>
    <property type="match status" value="1"/>
</dbReference>
<evidence type="ECO:0000256" key="7">
    <source>
        <dbReference type="ARBA" id="ARBA00022989"/>
    </source>
</evidence>
<dbReference type="GO" id="GO:0016887">
    <property type="term" value="F:ATP hydrolysis activity"/>
    <property type="evidence" value="ECO:0007669"/>
    <property type="project" value="InterPro"/>
</dbReference>
<feature type="domain" description="ABC transporter" evidence="10">
    <location>
        <begin position="13"/>
        <end position="275"/>
    </location>
</feature>
<sequence length="873" mass="95944">MQVDGVQEGTATLSWSNLTVTVTDVKGNDRHILKGVDGYVEPNHMMAIMGPSGCGKTTLLDTLAGRLAHTARHTGDIRVNGHKSQLSYGRSAYVTQDDVLIGTLTVYETIFYSAKLRLPQSMPGAEKEQIVRDVIAELGLESTSDTYIGTWHLRGVSGGQRRRVSIGCELVTSPKLIFLDEPTSGLDSAAAVIHQPSSEVFALFDKLCLLSDGHVVYFGAANRAIDFFAEAGLPVPSNRNPADHFLHAINRDFLESDDVEKNIAALVTQYKASRIAAHVKDHVKELEDNPAKEYTAGAGQPNWLYQTSVLTYRTFLNNLRNVGVFWMRLAMYVMLCLGVAFVYFQLGDAWKDVYSRAALLFFVVAFLTFMSIAAFPAFTEDMKVFIRERLNGYYGVSQFTVSNTLASLPFIFLIAVISSVCVYFIASLRMDGESVVYFILDLFISLVVVESLMMAIAPLVPHYLMGIAAGAGIMGLFMIVCGFFQPLDSMPGPVLRYPLSYLSYHTYAFTGFMENEFKGTSGWGCAPAADGVPPPDCSVDGAVVLNYYEIMNIDKWVCLAILIGMAAFYRTIFFLTLKWKERAITVDTLFSNLDIDLDNYRRAPATLKQEVSGDVLATVEKLANAGALKKWGAALSDLPERRSVMLGELRLVGVKQPEKIAQLSVRNDAAFLFSVVGTTSVAAVVLGQLPGDWGFFSSYLIGGISLVVLAIGSINPGILHVVFPDYKQRVVAHEAAHFLAGYLLRVPVANYSLMLGKEHTDLVEAKLQKRLIEGSLEPAQVDQLSVIAMAGATAEAMKFEEVIGQNADFFDLQRIMSRQQPKLNNTQQQNQTRWASYQAASLLRTYSKEYEALQEAMARGAGVVDCIKAIEAA</sequence>
<dbReference type="PANTHER" id="PTHR48042">
    <property type="entry name" value="ABC TRANSPORTER G FAMILY MEMBER 11"/>
    <property type="match status" value="1"/>
</dbReference>
<evidence type="ECO:0000256" key="1">
    <source>
        <dbReference type="ARBA" id="ARBA00004141"/>
    </source>
</evidence>
<evidence type="ECO:0000256" key="5">
    <source>
        <dbReference type="ARBA" id="ARBA00022741"/>
    </source>
</evidence>
<evidence type="ECO:0000313" key="11">
    <source>
        <dbReference type="EMBL" id="EFN55003.1"/>
    </source>
</evidence>
<dbReference type="GO" id="GO:0016020">
    <property type="term" value="C:membrane"/>
    <property type="evidence" value="ECO:0007669"/>
    <property type="project" value="UniProtKB-SubCell"/>
</dbReference>